<evidence type="ECO:0000256" key="1">
    <source>
        <dbReference type="SAM" id="MobiDB-lite"/>
    </source>
</evidence>
<evidence type="ECO:0000313" key="3">
    <source>
        <dbReference type="Proteomes" id="UP000179807"/>
    </source>
</evidence>
<comment type="caution">
    <text evidence="2">The sequence shown here is derived from an EMBL/GenBank/DDBJ whole genome shotgun (WGS) entry which is preliminary data.</text>
</comment>
<feature type="compositionally biased region" description="Basic and acidic residues" evidence="1">
    <location>
        <begin position="60"/>
        <end position="83"/>
    </location>
</feature>
<sequence length="224" mass="24543">MDLCRTRDVLLGILPLEEMLPLEQAVELFKPQTVDHNVKELPPEAVITQNTKIVAPESSRPFEDAERKQRAKEAAAAAKKEAAKQAAAKKKAKKLQNTLFGEGNDDVESLFSADLKKPTTSPVKKPKPAQNSKSIKSPSTSTSTPASESTTKKITETPAIEPPRPAKPKSVGAMSLSAALEKPKKKLFDDNDDALDKRKPKQPPKKEKPKDSLFDDDDDIILKL</sequence>
<accession>A0A1J4JQA4</accession>
<name>A0A1J4JQA4_9EUKA</name>
<feature type="region of interest" description="Disordered" evidence="1">
    <location>
        <begin position="52"/>
        <end position="93"/>
    </location>
</feature>
<gene>
    <name evidence="2" type="ORF">TRFO_33822</name>
</gene>
<dbReference type="RefSeq" id="XP_068352836.1">
    <property type="nucleotide sequence ID" value="XM_068509295.1"/>
</dbReference>
<reference evidence="2" key="1">
    <citation type="submission" date="2016-10" db="EMBL/GenBank/DDBJ databases">
        <authorList>
            <person name="Benchimol M."/>
            <person name="Almeida L.G."/>
            <person name="Vasconcelos A.T."/>
            <person name="Perreira-Neves A."/>
            <person name="Rosa I.A."/>
            <person name="Tasca T."/>
            <person name="Bogo M.R."/>
            <person name="de Souza W."/>
        </authorList>
    </citation>
    <scope>NUCLEOTIDE SEQUENCE [LARGE SCALE GENOMIC DNA]</scope>
    <source>
        <strain evidence="2">K</strain>
    </source>
</reference>
<proteinExistence type="predicted"/>
<organism evidence="2 3">
    <name type="scientific">Tritrichomonas foetus</name>
    <dbReference type="NCBI Taxonomy" id="1144522"/>
    <lineage>
        <taxon>Eukaryota</taxon>
        <taxon>Metamonada</taxon>
        <taxon>Parabasalia</taxon>
        <taxon>Tritrichomonadida</taxon>
        <taxon>Tritrichomonadidae</taxon>
        <taxon>Tritrichomonas</taxon>
    </lineage>
</organism>
<dbReference type="VEuPathDB" id="TrichDB:TRFO_33822"/>
<dbReference type="Proteomes" id="UP000179807">
    <property type="component" value="Unassembled WGS sequence"/>
</dbReference>
<feature type="region of interest" description="Disordered" evidence="1">
    <location>
        <begin position="111"/>
        <end position="218"/>
    </location>
</feature>
<keyword evidence="3" id="KW-1185">Reference proteome</keyword>
<evidence type="ECO:0000313" key="2">
    <source>
        <dbReference type="EMBL" id="OHS99699.1"/>
    </source>
</evidence>
<dbReference type="EMBL" id="MLAK01000992">
    <property type="protein sequence ID" value="OHS99699.1"/>
    <property type="molecule type" value="Genomic_DNA"/>
</dbReference>
<dbReference type="AlphaFoldDB" id="A0A1J4JQA4"/>
<feature type="compositionally biased region" description="Low complexity" evidence="1">
    <location>
        <begin position="132"/>
        <end position="149"/>
    </location>
</feature>
<dbReference type="GeneID" id="94843999"/>
<feature type="compositionally biased region" description="Basic and acidic residues" evidence="1">
    <location>
        <begin position="204"/>
        <end position="213"/>
    </location>
</feature>
<protein>
    <submittedName>
        <fullName evidence="2">Uncharacterized protein</fullName>
    </submittedName>
</protein>
<feature type="compositionally biased region" description="Basic and acidic residues" evidence="1">
    <location>
        <begin position="186"/>
        <end position="197"/>
    </location>
</feature>